<dbReference type="Proteomes" id="UP000269721">
    <property type="component" value="Unassembled WGS sequence"/>
</dbReference>
<gene>
    <name evidence="1" type="ORF">BDK51DRAFT_29817</name>
</gene>
<evidence type="ECO:0000313" key="1">
    <source>
        <dbReference type="EMBL" id="RKO88704.1"/>
    </source>
</evidence>
<proteinExistence type="predicted"/>
<evidence type="ECO:0000313" key="2">
    <source>
        <dbReference type="Proteomes" id="UP000269721"/>
    </source>
</evidence>
<sequence>MNRLEVPFLVRAIRLAGGGDMDSLEIQSILSGLLEMGLLRGLIASTSNLIGGRLYVVNSARQTEERVIRELTMNRAAERITVDESLWKRGGPGAPADLDGRRDGAALVFYCVAPTQPLASTLPALSSSACFLARLVLTENHAWDRIGGEEEEAWVGGVTTNRRSGVQILRCETGNGRKRETVDLVVVLDVLRSGMTSSK</sequence>
<keyword evidence="2" id="KW-1185">Reference proteome</keyword>
<dbReference type="EMBL" id="KZ996535">
    <property type="protein sequence ID" value="RKO88704.1"/>
    <property type="molecule type" value="Genomic_DNA"/>
</dbReference>
<reference evidence="2" key="1">
    <citation type="journal article" date="2018" name="Nat. Microbiol.">
        <title>Leveraging single-cell genomics to expand the fungal tree of life.</title>
        <authorList>
            <person name="Ahrendt S.R."/>
            <person name="Quandt C.A."/>
            <person name="Ciobanu D."/>
            <person name="Clum A."/>
            <person name="Salamov A."/>
            <person name="Andreopoulos B."/>
            <person name="Cheng J.F."/>
            <person name="Woyke T."/>
            <person name="Pelin A."/>
            <person name="Henrissat B."/>
            <person name="Reynolds N.K."/>
            <person name="Benny G.L."/>
            <person name="Smith M.E."/>
            <person name="James T.Y."/>
            <person name="Grigoriev I.V."/>
        </authorList>
    </citation>
    <scope>NUCLEOTIDE SEQUENCE [LARGE SCALE GENOMIC DNA]</scope>
</reference>
<dbReference type="AlphaFoldDB" id="A0A4P9W8L8"/>
<name>A0A4P9W8L8_9FUNG</name>
<organism evidence="1 2">
    <name type="scientific">Blyttiomyces helicus</name>
    <dbReference type="NCBI Taxonomy" id="388810"/>
    <lineage>
        <taxon>Eukaryota</taxon>
        <taxon>Fungi</taxon>
        <taxon>Fungi incertae sedis</taxon>
        <taxon>Chytridiomycota</taxon>
        <taxon>Chytridiomycota incertae sedis</taxon>
        <taxon>Chytridiomycetes</taxon>
        <taxon>Chytridiomycetes incertae sedis</taxon>
        <taxon>Blyttiomyces</taxon>
    </lineage>
</organism>
<protein>
    <submittedName>
        <fullName evidence="1">Uncharacterized protein</fullName>
    </submittedName>
</protein>
<accession>A0A4P9W8L8</accession>